<dbReference type="GO" id="GO:0009699">
    <property type="term" value="P:phenylpropanoid biosynthetic process"/>
    <property type="evidence" value="ECO:0007669"/>
    <property type="project" value="UniProtKB-ARBA"/>
</dbReference>
<keyword evidence="3 4" id="KW-0964">Secreted</keyword>
<dbReference type="PANTHER" id="PTHR21495">
    <property type="entry name" value="NUCLEOPORIN-RELATED"/>
    <property type="match status" value="1"/>
</dbReference>
<comment type="function">
    <text evidence="4">Dirigent proteins impart stereoselectivity on the phenoxy radical-coupling reaction, yielding optically active lignans from two molecules of coniferyl alcohol in the biosynthesis of lignans, flavonolignans, and alkaloids and thus plays a central role in plant secondary metabolism.</text>
</comment>
<evidence type="ECO:0000256" key="1">
    <source>
        <dbReference type="ARBA" id="ARBA00010746"/>
    </source>
</evidence>
<dbReference type="Gene3D" id="2.40.480.10">
    <property type="entry name" value="Allene oxide cyclase-like"/>
    <property type="match status" value="1"/>
</dbReference>
<dbReference type="GO" id="GO:0048046">
    <property type="term" value="C:apoplast"/>
    <property type="evidence" value="ECO:0007669"/>
    <property type="project" value="UniProtKB-SubCell"/>
</dbReference>
<keyword evidence="6" id="KW-1185">Reference proteome</keyword>
<gene>
    <name evidence="5" type="ORF">F0562_013412</name>
</gene>
<dbReference type="Pfam" id="PF03018">
    <property type="entry name" value="Dirigent"/>
    <property type="match status" value="1"/>
</dbReference>
<comment type="subunit">
    <text evidence="2 4">Homodimer.</text>
</comment>
<dbReference type="OrthoDB" id="1864232at2759"/>
<dbReference type="Proteomes" id="UP000325577">
    <property type="component" value="Linkage Group LG6"/>
</dbReference>
<evidence type="ECO:0000313" key="5">
    <source>
        <dbReference type="EMBL" id="KAA8519156.1"/>
    </source>
</evidence>
<reference evidence="5 6" key="1">
    <citation type="submission" date="2019-09" db="EMBL/GenBank/DDBJ databases">
        <title>A chromosome-level genome assembly of the Chinese tupelo Nyssa sinensis.</title>
        <authorList>
            <person name="Yang X."/>
            <person name="Kang M."/>
            <person name="Yang Y."/>
            <person name="Xiong H."/>
            <person name="Wang M."/>
            <person name="Zhang Z."/>
            <person name="Wang Z."/>
            <person name="Wu H."/>
            <person name="Ma T."/>
            <person name="Liu J."/>
            <person name="Xi Z."/>
        </authorList>
    </citation>
    <scope>NUCLEOTIDE SEQUENCE [LARGE SCALE GENOMIC DNA]</scope>
    <source>
        <strain evidence="5">J267</strain>
        <tissue evidence="5">Leaf</tissue>
    </source>
</reference>
<evidence type="ECO:0000256" key="3">
    <source>
        <dbReference type="ARBA" id="ARBA00022525"/>
    </source>
</evidence>
<dbReference type="InterPro" id="IPR004265">
    <property type="entry name" value="Dirigent"/>
</dbReference>
<organism evidence="5 6">
    <name type="scientific">Nyssa sinensis</name>
    <dbReference type="NCBI Taxonomy" id="561372"/>
    <lineage>
        <taxon>Eukaryota</taxon>
        <taxon>Viridiplantae</taxon>
        <taxon>Streptophyta</taxon>
        <taxon>Embryophyta</taxon>
        <taxon>Tracheophyta</taxon>
        <taxon>Spermatophyta</taxon>
        <taxon>Magnoliopsida</taxon>
        <taxon>eudicotyledons</taxon>
        <taxon>Gunneridae</taxon>
        <taxon>Pentapetalae</taxon>
        <taxon>asterids</taxon>
        <taxon>Cornales</taxon>
        <taxon>Nyssaceae</taxon>
        <taxon>Nyssa</taxon>
    </lineage>
</organism>
<keyword evidence="4" id="KW-0052">Apoplast</keyword>
<dbReference type="EMBL" id="CM018049">
    <property type="protein sequence ID" value="KAA8519156.1"/>
    <property type="molecule type" value="Genomic_DNA"/>
</dbReference>
<protein>
    <recommendedName>
        <fullName evidence="4">Dirigent protein</fullName>
    </recommendedName>
</protein>
<evidence type="ECO:0000256" key="2">
    <source>
        <dbReference type="ARBA" id="ARBA00011738"/>
    </source>
</evidence>
<comment type="similarity">
    <text evidence="1 4">Belongs to the plant dirigent protein family.</text>
</comment>
<accession>A0A5J4ZN96</accession>
<sequence>MINNTNGAFSEQLSEAIAMKRMEKTSHLHFYFHDILGGKNPSAVQIAGAANSTFGVTMMVDDALTEGSELSSKLVGRAQGMYAVASQSQRDISLLMVMNFAFMEGLLEDMHWQHTIWFDSKTGDATVEYNVFVQHY</sequence>
<dbReference type="InterPro" id="IPR044859">
    <property type="entry name" value="Allene_oxi_cyc_Dirigent"/>
</dbReference>
<proteinExistence type="inferred from homology"/>
<evidence type="ECO:0000313" key="6">
    <source>
        <dbReference type="Proteomes" id="UP000325577"/>
    </source>
</evidence>
<dbReference type="AlphaFoldDB" id="A0A5J4ZN96"/>
<evidence type="ECO:0000256" key="4">
    <source>
        <dbReference type="RuleBase" id="RU363099"/>
    </source>
</evidence>
<comment type="subcellular location">
    <subcellularLocation>
        <location evidence="4">Secreted</location>
        <location evidence="4">Extracellular space</location>
        <location evidence="4">Apoplast</location>
    </subcellularLocation>
</comment>
<name>A0A5J4ZN96_9ASTE</name>